<keyword evidence="5" id="KW-0472">Membrane</keyword>
<evidence type="ECO:0000256" key="2">
    <source>
        <dbReference type="ARBA" id="ARBA00005712"/>
    </source>
</evidence>
<keyword evidence="3" id="KW-0813">Transport</keyword>
<gene>
    <name evidence="9" type="ORF">MNBD_ALPHA12-87</name>
</gene>
<evidence type="ECO:0000313" key="9">
    <source>
        <dbReference type="EMBL" id="VAW21710.1"/>
    </source>
</evidence>
<keyword evidence="4" id="KW-0406">Ion transport</keyword>
<sequence>MAATITIEIVSPEHLVLSEEAQSVSVPGQEGYFTVMGEHAPLMTTLKPGFITVVAGSGTRTYYVQGGFADISPDGVTILAEVAKTGEDFDRSEIDAAILAAQAELEKAEGLHERDLAQNMLDGWKNLLLDAAQKTGASTH</sequence>
<dbReference type="EMBL" id="UOEO01000181">
    <property type="protein sequence ID" value="VAW21710.1"/>
    <property type="molecule type" value="Genomic_DNA"/>
</dbReference>
<dbReference type="HAMAP" id="MF_00530">
    <property type="entry name" value="ATP_synth_epsil_bac"/>
    <property type="match status" value="1"/>
</dbReference>
<dbReference type="Gene3D" id="2.60.15.10">
    <property type="entry name" value="F0F1 ATP synthase delta/epsilon subunit, N-terminal"/>
    <property type="match status" value="1"/>
</dbReference>
<evidence type="ECO:0000256" key="6">
    <source>
        <dbReference type="ARBA" id="ARBA00023196"/>
    </source>
</evidence>
<dbReference type="GO" id="GO:0045259">
    <property type="term" value="C:proton-transporting ATP synthase complex"/>
    <property type="evidence" value="ECO:0007669"/>
    <property type="project" value="UniProtKB-KW"/>
</dbReference>
<evidence type="ECO:0000256" key="1">
    <source>
        <dbReference type="ARBA" id="ARBA00004170"/>
    </source>
</evidence>
<dbReference type="InterPro" id="IPR001469">
    <property type="entry name" value="ATP_synth_F1_dsu/esu"/>
</dbReference>
<evidence type="ECO:0000259" key="8">
    <source>
        <dbReference type="Pfam" id="PF02823"/>
    </source>
</evidence>
<protein>
    <submittedName>
        <fullName evidence="9">ATP synthase epsilon chain</fullName>
        <ecNumber evidence="9">3.6.3.14</ecNumber>
    </submittedName>
</protein>
<keyword evidence="9" id="KW-0378">Hydrolase</keyword>
<comment type="subcellular location">
    <subcellularLocation>
        <location evidence="1">Membrane</location>
        <topology evidence="1">Peripheral membrane protein</topology>
    </subcellularLocation>
</comment>
<organism evidence="9">
    <name type="scientific">hydrothermal vent metagenome</name>
    <dbReference type="NCBI Taxonomy" id="652676"/>
    <lineage>
        <taxon>unclassified sequences</taxon>
        <taxon>metagenomes</taxon>
        <taxon>ecological metagenomes</taxon>
    </lineage>
</organism>
<evidence type="ECO:0000256" key="3">
    <source>
        <dbReference type="ARBA" id="ARBA00022448"/>
    </source>
</evidence>
<dbReference type="InterPro" id="IPR020546">
    <property type="entry name" value="ATP_synth_F1_dsu/esu_N"/>
</dbReference>
<keyword evidence="7" id="KW-0066">ATP synthesis</keyword>
<feature type="domain" description="ATP synthase F1 complex delta/epsilon subunit N-terminal" evidence="8">
    <location>
        <begin position="6"/>
        <end position="83"/>
    </location>
</feature>
<dbReference type="SUPFAM" id="SSF51344">
    <property type="entry name" value="Epsilon subunit of F1F0-ATP synthase N-terminal domain"/>
    <property type="match status" value="1"/>
</dbReference>
<dbReference type="GO" id="GO:0046933">
    <property type="term" value="F:proton-transporting ATP synthase activity, rotational mechanism"/>
    <property type="evidence" value="ECO:0007669"/>
    <property type="project" value="InterPro"/>
</dbReference>
<name>A0A3B0TY93_9ZZZZ</name>
<reference evidence="9" key="1">
    <citation type="submission" date="2018-06" db="EMBL/GenBank/DDBJ databases">
        <authorList>
            <person name="Zhirakovskaya E."/>
        </authorList>
    </citation>
    <scope>NUCLEOTIDE SEQUENCE</scope>
</reference>
<dbReference type="PANTHER" id="PTHR13822">
    <property type="entry name" value="ATP SYNTHASE DELTA/EPSILON CHAIN"/>
    <property type="match status" value="1"/>
</dbReference>
<dbReference type="AlphaFoldDB" id="A0A3B0TY93"/>
<comment type="similarity">
    <text evidence="2">Belongs to the ATPase epsilon chain family.</text>
</comment>
<dbReference type="GO" id="GO:0016787">
    <property type="term" value="F:hydrolase activity"/>
    <property type="evidence" value="ECO:0007669"/>
    <property type="project" value="UniProtKB-KW"/>
</dbReference>
<proteinExistence type="inferred from homology"/>
<dbReference type="PANTHER" id="PTHR13822:SF10">
    <property type="entry name" value="ATP SYNTHASE EPSILON CHAIN, CHLOROPLASTIC"/>
    <property type="match status" value="1"/>
</dbReference>
<dbReference type="NCBIfam" id="NF001851">
    <property type="entry name" value="PRK00571.2-4"/>
    <property type="match status" value="1"/>
</dbReference>
<dbReference type="InterPro" id="IPR036771">
    <property type="entry name" value="ATPsynth_dsu/esu_N"/>
</dbReference>
<evidence type="ECO:0000256" key="4">
    <source>
        <dbReference type="ARBA" id="ARBA00023065"/>
    </source>
</evidence>
<dbReference type="Pfam" id="PF02823">
    <property type="entry name" value="ATP-synt_DE_N"/>
    <property type="match status" value="1"/>
</dbReference>
<evidence type="ECO:0000256" key="5">
    <source>
        <dbReference type="ARBA" id="ARBA00023136"/>
    </source>
</evidence>
<evidence type="ECO:0000256" key="7">
    <source>
        <dbReference type="ARBA" id="ARBA00023310"/>
    </source>
</evidence>
<dbReference type="NCBIfam" id="TIGR01216">
    <property type="entry name" value="ATP_synt_epsi"/>
    <property type="match status" value="1"/>
</dbReference>
<dbReference type="EC" id="3.6.3.14" evidence="9"/>
<accession>A0A3B0TY93</accession>
<dbReference type="CDD" id="cd12152">
    <property type="entry name" value="F1-ATPase_delta"/>
    <property type="match status" value="1"/>
</dbReference>
<keyword evidence="6" id="KW-0139">CF(1)</keyword>